<evidence type="ECO:0000259" key="9">
    <source>
        <dbReference type="Pfam" id="PF13231"/>
    </source>
</evidence>
<reference evidence="10 11" key="1">
    <citation type="submission" date="2019-08" db="EMBL/GenBank/DDBJ databases">
        <title>Bioinformatics analysis of the strain L3 and L5.</title>
        <authorList>
            <person name="Li X."/>
        </authorList>
    </citation>
    <scope>NUCLEOTIDE SEQUENCE [LARGE SCALE GENOMIC DNA]</scope>
    <source>
        <strain evidence="10 11">L3</strain>
    </source>
</reference>
<feature type="transmembrane region" description="Helical" evidence="8">
    <location>
        <begin position="407"/>
        <end position="427"/>
    </location>
</feature>
<evidence type="ECO:0000313" key="10">
    <source>
        <dbReference type="EMBL" id="KAA0015763.1"/>
    </source>
</evidence>
<keyword evidence="7 8" id="KW-0472">Membrane</keyword>
<feature type="transmembrane region" description="Helical" evidence="8">
    <location>
        <begin position="264"/>
        <end position="284"/>
    </location>
</feature>
<dbReference type="EMBL" id="VTPX01000017">
    <property type="protein sequence ID" value="KAA0015763.1"/>
    <property type="molecule type" value="Genomic_DNA"/>
</dbReference>
<keyword evidence="4" id="KW-0808">Transferase</keyword>
<dbReference type="GO" id="GO:0009103">
    <property type="term" value="P:lipopolysaccharide biosynthetic process"/>
    <property type="evidence" value="ECO:0007669"/>
    <property type="project" value="UniProtKB-ARBA"/>
</dbReference>
<feature type="transmembrane region" description="Helical" evidence="8">
    <location>
        <begin position="134"/>
        <end position="161"/>
    </location>
</feature>
<accession>A0A640W7S5</accession>
<keyword evidence="2" id="KW-1003">Cell membrane</keyword>
<organism evidence="10 11">
    <name type="scientific">Salinicola corii</name>
    <dbReference type="NCBI Taxonomy" id="2606937"/>
    <lineage>
        <taxon>Bacteria</taxon>
        <taxon>Pseudomonadati</taxon>
        <taxon>Pseudomonadota</taxon>
        <taxon>Gammaproteobacteria</taxon>
        <taxon>Oceanospirillales</taxon>
        <taxon>Halomonadaceae</taxon>
        <taxon>Salinicola</taxon>
    </lineage>
</organism>
<evidence type="ECO:0000256" key="2">
    <source>
        <dbReference type="ARBA" id="ARBA00022475"/>
    </source>
</evidence>
<feature type="transmembrane region" description="Helical" evidence="8">
    <location>
        <begin position="296"/>
        <end position="312"/>
    </location>
</feature>
<feature type="transmembrane region" description="Helical" evidence="8">
    <location>
        <begin position="96"/>
        <end position="113"/>
    </location>
</feature>
<dbReference type="GO" id="GO:0016763">
    <property type="term" value="F:pentosyltransferase activity"/>
    <property type="evidence" value="ECO:0007669"/>
    <property type="project" value="TreeGrafter"/>
</dbReference>
<evidence type="ECO:0000256" key="7">
    <source>
        <dbReference type="ARBA" id="ARBA00023136"/>
    </source>
</evidence>
<feature type="transmembrane region" description="Helical" evidence="8">
    <location>
        <begin position="217"/>
        <end position="237"/>
    </location>
</feature>
<gene>
    <name evidence="10" type="ORF">F0A16_19530</name>
</gene>
<name>A0A640W7S5_9GAMM</name>
<feature type="transmembrane region" description="Helical" evidence="8">
    <location>
        <begin position="20"/>
        <end position="39"/>
    </location>
</feature>
<comment type="subcellular location">
    <subcellularLocation>
        <location evidence="1">Cell membrane</location>
        <topology evidence="1">Multi-pass membrane protein</topology>
    </subcellularLocation>
</comment>
<evidence type="ECO:0000256" key="4">
    <source>
        <dbReference type="ARBA" id="ARBA00022679"/>
    </source>
</evidence>
<keyword evidence="3" id="KW-0328">Glycosyltransferase</keyword>
<feature type="transmembrane region" description="Helical" evidence="8">
    <location>
        <begin position="173"/>
        <end position="197"/>
    </location>
</feature>
<feature type="transmembrane region" description="Helical" evidence="8">
    <location>
        <begin position="347"/>
        <end position="367"/>
    </location>
</feature>
<evidence type="ECO:0000256" key="8">
    <source>
        <dbReference type="SAM" id="Phobius"/>
    </source>
</evidence>
<keyword evidence="5 8" id="KW-0812">Transmembrane</keyword>
<dbReference type="PANTHER" id="PTHR33908">
    <property type="entry name" value="MANNOSYLTRANSFERASE YKCB-RELATED"/>
    <property type="match status" value="1"/>
</dbReference>
<keyword evidence="6 8" id="KW-1133">Transmembrane helix</keyword>
<dbReference type="Proteomes" id="UP000466024">
    <property type="component" value="Unassembled WGS sequence"/>
</dbReference>
<evidence type="ECO:0000256" key="5">
    <source>
        <dbReference type="ARBA" id="ARBA00022692"/>
    </source>
</evidence>
<dbReference type="GO" id="GO:0005886">
    <property type="term" value="C:plasma membrane"/>
    <property type="evidence" value="ECO:0007669"/>
    <property type="project" value="UniProtKB-SubCell"/>
</dbReference>
<dbReference type="InterPro" id="IPR038731">
    <property type="entry name" value="RgtA/B/C-like"/>
</dbReference>
<evidence type="ECO:0000256" key="3">
    <source>
        <dbReference type="ARBA" id="ARBA00022676"/>
    </source>
</evidence>
<dbReference type="GO" id="GO:0010041">
    <property type="term" value="P:response to iron(III) ion"/>
    <property type="evidence" value="ECO:0007669"/>
    <property type="project" value="TreeGrafter"/>
</dbReference>
<protein>
    <recommendedName>
        <fullName evidence="9">Glycosyltransferase RgtA/B/C/D-like domain-containing protein</fullName>
    </recommendedName>
</protein>
<evidence type="ECO:0000256" key="6">
    <source>
        <dbReference type="ARBA" id="ARBA00022989"/>
    </source>
</evidence>
<feature type="transmembrane region" description="Helical" evidence="8">
    <location>
        <begin position="373"/>
        <end position="395"/>
    </location>
</feature>
<comment type="caution">
    <text evidence="10">The sequence shown here is derived from an EMBL/GenBank/DDBJ whole genome shotgun (WGS) entry which is preliminary data.</text>
</comment>
<dbReference type="Pfam" id="PF13231">
    <property type="entry name" value="PMT_2"/>
    <property type="match status" value="1"/>
</dbReference>
<keyword evidence="11" id="KW-1185">Reference proteome</keyword>
<sequence>MASSRRFWARLWEAKHRDTLIIAFLWLIAVAGALTRPFLPIDETRYVSVAWEMWYSHSWWVPLMNGEAYADKPPLLFWLIHIGWEAFGVNDWWPKLIGPLASLVAMIHLYRVARRLGYAGSRARLAPMMMMAMLMWSLYSSALMFDILLTACLLGAISPLIQGQLTTRKSLVSGVWLGLALLAKGPAVFVTLVPILLAMRWWRERQLGPEGRMRLGLSLLIGTSILLCWALSASWLGGSSYARELLWGQSVDRLHDAIAHAHPLWWYIPWLPLITFPWMVWPATWPRLPRFRYQRLAWVWLVIPLIVFSLISGKQIHYLMPLIPALALVIMDRIGQSQLDSDVPHRTRAPALAIGLLGVVGLSLMIWGKGAVGPSTISPLGAFALIAWAGLLWRWHWASAGAAVRGIALGTGLAVLIATQFMLGPFWNRFDVRPPSALLAQLESQDIPVAFNGDGYQATFQFAGRLKRPLMTLDGSTARMCKFNKQFPTGWVVARDRDVNHLIVDDNAAHTFKYRGGQLVIVPVHALFPSGYEANCSGHS</sequence>
<dbReference type="InterPro" id="IPR050297">
    <property type="entry name" value="LipidA_mod_glycosyltrf_83"/>
</dbReference>
<dbReference type="AlphaFoldDB" id="A0A640W7S5"/>
<evidence type="ECO:0000256" key="1">
    <source>
        <dbReference type="ARBA" id="ARBA00004651"/>
    </source>
</evidence>
<proteinExistence type="predicted"/>
<dbReference type="PANTHER" id="PTHR33908:SF3">
    <property type="entry name" value="UNDECAPRENYL PHOSPHATE-ALPHA-4-AMINO-4-DEOXY-L-ARABINOSE ARABINOSYL TRANSFERASE"/>
    <property type="match status" value="1"/>
</dbReference>
<feature type="domain" description="Glycosyltransferase RgtA/B/C/D-like" evidence="9">
    <location>
        <begin position="71"/>
        <end position="203"/>
    </location>
</feature>
<evidence type="ECO:0000313" key="11">
    <source>
        <dbReference type="Proteomes" id="UP000466024"/>
    </source>
</evidence>